<dbReference type="GeneID" id="77175231"/>
<proteinExistence type="predicted"/>
<dbReference type="Proteomes" id="UP000509722">
    <property type="component" value="Chromosome"/>
</dbReference>
<protein>
    <submittedName>
        <fullName evidence="2">Transcriptional regulator</fullName>
    </submittedName>
</protein>
<dbReference type="InterPro" id="IPR036388">
    <property type="entry name" value="WH-like_DNA-bd_sf"/>
</dbReference>
<organism evidence="2 3">
    <name type="scientific">Campylobacter ureolyticus</name>
    <dbReference type="NCBI Taxonomy" id="827"/>
    <lineage>
        <taxon>Bacteria</taxon>
        <taxon>Pseudomonadati</taxon>
        <taxon>Campylobacterota</taxon>
        <taxon>Epsilonproteobacteria</taxon>
        <taxon>Campylobacterales</taxon>
        <taxon>Campylobacteraceae</taxon>
        <taxon>Campylobacter</taxon>
    </lineage>
</organism>
<dbReference type="Pfam" id="PF04326">
    <property type="entry name" value="SLFN_AlbA_2"/>
    <property type="match status" value="1"/>
</dbReference>
<sequence>MNKYIESETLELKEKYTDTIAKEIVSFLNTTGGTILIGVKDNGTVIGVNKIDEVLRKISDIITSQIEPNSQDEIKSDLQFDEGKTIIAIHINKGRHHIYCQKKYGFSSTGCTIRIGTTCKEMTTEQIKIRYEKKFIDNEYMLKKKSNSSDLSFRELKIYYSEKNYHLENKSFETNLNLRNEAGEYNLLAELLSDKNNIPFIFVKFQGQNKASISERSDYGYGCILTTYGKIKNRLKAENICISDTTVRPRKDTYLFDFDCVNEAILNALVHNDWTITEPQISMFNDRLDILSHGGLPDGMTKEQFFDGISKPRNATLMRIFLNMGLTEHTGHRIPTIVEKYGKDVFEIESNYIRCTIPFNQEVVDQIDNKNVGLNIGLNIGLNVGLNVGLNKTEKKVIELLIEDPSLTSIELSEKIGVTKRTVERVFKPLQEKKMIERIGSKRDGNWIVVG</sequence>
<dbReference type="Gene3D" id="3.30.950.30">
    <property type="entry name" value="Schlafen, AAA domain"/>
    <property type="match status" value="1"/>
</dbReference>
<dbReference type="InterPro" id="IPR038475">
    <property type="entry name" value="RecG_C_sf"/>
</dbReference>
<dbReference type="PANTHER" id="PTHR30595">
    <property type="entry name" value="GLPR-RELATED TRANSCRIPTIONAL REPRESSOR"/>
    <property type="match status" value="1"/>
</dbReference>
<gene>
    <name evidence="2" type="ORF">CURT_0319</name>
</gene>
<evidence type="ECO:0000313" key="3">
    <source>
        <dbReference type="Proteomes" id="UP000509722"/>
    </source>
</evidence>
<dbReference type="AlphaFoldDB" id="A0AAE7JNV5"/>
<accession>A0AAE7JNV5</accession>
<dbReference type="Gene3D" id="1.10.10.10">
    <property type="entry name" value="Winged helix-like DNA-binding domain superfamily/Winged helix DNA-binding domain"/>
    <property type="match status" value="1"/>
</dbReference>
<dbReference type="EMBL" id="CP053832">
    <property type="protein sequence ID" value="QKF83846.1"/>
    <property type="molecule type" value="Genomic_DNA"/>
</dbReference>
<dbReference type="RefSeq" id="WP_018712437.1">
    <property type="nucleotide sequence ID" value="NZ_CP053832.1"/>
</dbReference>
<dbReference type="SUPFAM" id="SSF46785">
    <property type="entry name" value="Winged helix' DNA-binding domain"/>
    <property type="match status" value="1"/>
</dbReference>
<evidence type="ECO:0000313" key="2">
    <source>
        <dbReference type="EMBL" id="QKF83846.1"/>
    </source>
</evidence>
<dbReference type="Gene3D" id="3.30.565.60">
    <property type="match status" value="1"/>
</dbReference>
<dbReference type="InterPro" id="IPR007421">
    <property type="entry name" value="Schlafen_AlbA_2_dom"/>
</dbReference>
<name>A0AAE7JNV5_9BACT</name>
<reference evidence="2 3" key="1">
    <citation type="submission" date="2020-05" db="EMBL/GenBank/DDBJ databases">
        <title>Complete genome sequencing of Campylobacter and Arcobacter type strains.</title>
        <authorList>
            <person name="Miller W.G."/>
            <person name="Yee E."/>
        </authorList>
    </citation>
    <scope>NUCLEOTIDE SEQUENCE [LARGE SCALE GENOMIC DNA]</scope>
    <source>
        <strain evidence="2 3">LMG 6451</strain>
    </source>
</reference>
<dbReference type="Pfam" id="PF13412">
    <property type="entry name" value="HTH_24"/>
    <property type="match status" value="1"/>
</dbReference>
<dbReference type="Pfam" id="PF13749">
    <property type="entry name" value="HATPase_c_4"/>
    <property type="match status" value="1"/>
</dbReference>
<feature type="domain" description="Schlafen AlbA-2" evidence="1">
    <location>
        <begin position="6"/>
        <end position="123"/>
    </location>
</feature>
<dbReference type="PANTHER" id="PTHR30595:SF6">
    <property type="entry name" value="SCHLAFEN ALBA-2 DOMAIN-CONTAINING PROTEIN"/>
    <property type="match status" value="1"/>
</dbReference>
<dbReference type="InterPro" id="IPR038461">
    <property type="entry name" value="Schlafen_AlbA_2_dom_sf"/>
</dbReference>
<dbReference type="InterPro" id="IPR036390">
    <property type="entry name" value="WH_DNA-bd_sf"/>
</dbReference>
<evidence type="ECO:0000259" key="1">
    <source>
        <dbReference type="Pfam" id="PF04326"/>
    </source>
</evidence>